<feature type="active site" description="Nucleophile" evidence="3">
    <location>
        <position position="435"/>
    </location>
</feature>
<dbReference type="OrthoDB" id="3684589at2"/>
<evidence type="ECO:0000313" key="6">
    <source>
        <dbReference type="EMBL" id="TDV49691.1"/>
    </source>
</evidence>
<reference evidence="6 7" key="1">
    <citation type="submission" date="2019-03" db="EMBL/GenBank/DDBJ databases">
        <title>Genomic Encyclopedia of Archaeal and Bacterial Type Strains, Phase II (KMG-II): from individual species to whole genera.</title>
        <authorList>
            <person name="Goeker M."/>
        </authorList>
    </citation>
    <scope>NUCLEOTIDE SEQUENCE [LARGE SCALE GENOMIC DNA]</scope>
    <source>
        <strain evidence="6 7">DSM 45499</strain>
    </source>
</reference>
<organism evidence="6 7">
    <name type="scientific">Actinophytocola oryzae</name>
    <dbReference type="NCBI Taxonomy" id="502181"/>
    <lineage>
        <taxon>Bacteria</taxon>
        <taxon>Bacillati</taxon>
        <taxon>Actinomycetota</taxon>
        <taxon>Actinomycetes</taxon>
        <taxon>Pseudonocardiales</taxon>
        <taxon>Pseudonocardiaceae</taxon>
    </lineage>
</organism>
<evidence type="ECO:0000256" key="2">
    <source>
        <dbReference type="ARBA" id="ARBA00023295"/>
    </source>
</evidence>
<dbReference type="AlphaFoldDB" id="A0A4V3FT25"/>
<dbReference type="EMBL" id="SOCP01000007">
    <property type="protein sequence ID" value="TDV49691.1"/>
    <property type="molecule type" value="Genomic_DNA"/>
</dbReference>
<dbReference type="Pfam" id="PF02156">
    <property type="entry name" value="Glyco_hydro_26"/>
    <property type="match status" value="1"/>
</dbReference>
<feature type="signal peptide" evidence="4">
    <location>
        <begin position="1"/>
        <end position="25"/>
    </location>
</feature>
<dbReference type="SUPFAM" id="SSF51445">
    <property type="entry name" value="(Trans)glycosidases"/>
    <property type="match status" value="1"/>
</dbReference>
<gene>
    <name evidence="6" type="ORF">CLV71_10730</name>
</gene>
<dbReference type="RefSeq" id="WP_133904402.1">
    <property type="nucleotide sequence ID" value="NZ_SOCP01000007.1"/>
</dbReference>
<comment type="caution">
    <text evidence="6">The sequence shown here is derived from an EMBL/GenBank/DDBJ whole genome shotgun (WGS) entry which is preliminary data.</text>
</comment>
<keyword evidence="2 3" id="KW-0326">Glycosidase</keyword>
<feature type="chain" id="PRO_5020581826" evidence="4">
    <location>
        <begin position="26"/>
        <end position="654"/>
    </location>
</feature>
<dbReference type="Gene3D" id="3.20.20.80">
    <property type="entry name" value="Glycosidases"/>
    <property type="match status" value="1"/>
</dbReference>
<dbReference type="PROSITE" id="PS51764">
    <property type="entry name" value="GH26"/>
    <property type="match status" value="1"/>
</dbReference>
<feature type="active site" description="Proton donor" evidence="3">
    <location>
        <position position="296"/>
    </location>
</feature>
<comment type="similarity">
    <text evidence="3">Belongs to the glycosyl hydrolase 26 family.</text>
</comment>
<dbReference type="GO" id="GO:0004553">
    <property type="term" value="F:hydrolase activity, hydrolyzing O-glycosyl compounds"/>
    <property type="evidence" value="ECO:0007669"/>
    <property type="project" value="InterPro"/>
</dbReference>
<name>A0A4V3FT25_9PSEU</name>
<dbReference type="InterPro" id="IPR017853">
    <property type="entry name" value="GH"/>
</dbReference>
<dbReference type="Gene3D" id="2.60.120.260">
    <property type="entry name" value="Galactose-binding domain-like"/>
    <property type="match status" value="2"/>
</dbReference>
<dbReference type="Proteomes" id="UP000294927">
    <property type="component" value="Unassembled WGS sequence"/>
</dbReference>
<evidence type="ECO:0000256" key="3">
    <source>
        <dbReference type="PROSITE-ProRule" id="PRU01100"/>
    </source>
</evidence>
<keyword evidence="1 3" id="KW-0378">Hydrolase</keyword>
<evidence type="ECO:0000259" key="5">
    <source>
        <dbReference type="PROSITE" id="PS51764"/>
    </source>
</evidence>
<evidence type="ECO:0000313" key="7">
    <source>
        <dbReference type="Proteomes" id="UP000294927"/>
    </source>
</evidence>
<feature type="domain" description="GH26" evidence="5">
    <location>
        <begin position="126"/>
        <end position="496"/>
    </location>
</feature>
<keyword evidence="4" id="KW-0732">Signal</keyword>
<sequence>MFRSLLAALVAGALMTTGLAQQAQADPNVHGGSRALRAATQGLTTGWKNITQPVAGATANTTYDFGIWLRGTGALTVKVTKANGDNLQYLRPKATGSWTYVSSSFATGTYSGQVVFTVVDSAVTQYPAADVSGTMYLDDAYLGVGSGPNLLQNSGFEAQLAGWGGDRGTVFTRYPDQSGNPPAEQYHGVNDVGVYAWDRNPAGVTDFGSWVGRTPALAEEFLAQDTWSDLEGGDRLAPWSGTPYAHSLLLAAYPFPKSGGSLAAAADGDYNAHYATLGRNLVSRGLADTVIRFGHEFNGGWYVWTVGNQDSPDHEQKCADFAEAFRQFVTTMRSIPGQHFRFVWNPSASVWGVDLPAAFPGRDYVDFVGIDHYDQTWAQDNGTPIYGAAYQTATPAERLRRQQLAWNAEVNDGNWGLNMIAGFAADQGVPLGLPEWGIAARSDGMGGGDNPYFVQMMHDWITANNVAWHVYFNVSAPDGDHDLYDTVAFPRSSAKFSALWNPAGAPHTAPAITPAGIPGVTAPYRVVEGESGTLTGPAFRYHGDPWASGGKFAVMYRDGNALAFTGTPAATRGVAIVYQGWQSDQRASLYVNGALVKKGVLFPQHGRSWSHSYGSVVLPDVTVPANATVQLRIDADDVLPNVDSLKIDYLVFLQ</sequence>
<accession>A0A4V3FT25</accession>
<evidence type="ECO:0000256" key="4">
    <source>
        <dbReference type="SAM" id="SignalP"/>
    </source>
</evidence>
<dbReference type="InterPro" id="IPR022790">
    <property type="entry name" value="GH26_dom"/>
</dbReference>
<protein>
    <submittedName>
        <fullName evidence="6">Glycosyl hydrolase family 26</fullName>
    </submittedName>
</protein>
<keyword evidence="7" id="KW-1185">Reference proteome</keyword>
<proteinExistence type="inferred from homology"/>
<evidence type="ECO:0000256" key="1">
    <source>
        <dbReference type="ARBA" id="ARBA00022801"/>
    </source>
</evidence>